<evidence type="ECO:0000259" key="7">
    <source>
        <dbReference type="Pfam" id="PF13925"/>
    </source>
</evidence>
<protein>
    <submittedName>
        <fullName evidence="8">KATNB1-like protein 1 isoform X1</fullName>
    </submittedName>
</protein>
<dbReference type="AlphaFoldDB" id="A0A8J4XFG8"/>
<feature type="domain" description="Katanin p80 subunit C-terminal" evidence="7">
    <location>
        <begin position="175"/>
        <end position="324"/>
    </location>
</feature>
<dbReference type="Pfam" id="PF09430">
    <property type="entry name" value="EMC7_beta-sandw"/>
    <property type="match status" value="1"/>
</dbReference>
<dbReference type="GO" id="GO:0005856">
    <property type="term" value="C:cytoskeleton"/>
    <property type="evidence" value="ECO:0007669"/>
    <property type="project" value="UniProtKB-SubCell"/>
</dbReference>
<dbReference type="GO" id="GO:0008017">
    <property type="term" value="F:microtubule binding"/>
    <property type="evidence" value="ECO:0007669"/>
    <property type="project" value="InterPro"/>
</dbReference>
<keyword evidence="5" id="KW-0812">Transmembrane</keyword>
<keyword evidence="5" id="KW-1133">Transmembrane helix</keyword>
<evidence type="ECO:0000256" key="4">
    <source>
        <dbReference type="SAM" id="MobiDB-lite"/>
    </source>
</evidence>
<dbReference type="InterPro" id="IPR013784">
    <property type="entry name" value="Carb-bd-like_fold"/>
</dbReference>
<comment type="caution">
    <text evidence="8">The sequence shown here is derived from an EMBL/GenBank/DDBJ whole genome shotgun (WGS) entry which is preliminary data.</text>
</comment>
<evidence type="ECO:0000256" key="3">
    <source>
        <dbReference type="ARBA" id="ARBA00023212"/>
    </source>
</evidence>
<dbReference type="InterPro" id="IPR019008">
    <property type="entry name" value="Beta_sandwich_EMC7"/>
</dbReference>
<keyword evidence="9" id="KW-1185">Reference proteome</keyword>
<feature type="domain" description="ER membrane protein complex subunit 7 beta-sandwich" evidence="6">
    <location>
        <begin position="360"/>
        <end position="471"/>
    </location>
</feature>
<dbReference type="PANTHER" id="PTHR14682">
    <property type="entry name" value="KATNB1-LIKE PROTEIN 1"/>
    <property type="match status" value="1"/>
</dbReference>
<dbReference type="PANTHER" id="PTHR14682:SF1">
    <property type="entry name" value="KATNB1-LIKE PROTEIN 1"/>
    <property type="match status" value="1"/>
</dbReference>
<feature type="region of interest" description="Disordered" evidence="4">
    <location>
        <begin position="521"/>
        <end position="543"/>
    </location>
</feature>
<accession>A0A8J4XFG8</accession>
<sequence length="543" mass="61059">MSHLWTNLDREVLEFANLHNIESTWNDSLIMATGNHVGNDADVHRLKQAKALDLFNHRSVPADEENMREVDYFYKEEINKDRFPVGRCMHNYGRVKRVASKKTCHSAVGSVVRRRASSAGRLSDMANKENELTCAEDVQGVHCKDKCTFPVKTTDVSKMAGAGSKYLDYFTELSKDHDTMTHVLFGRNLRLNVALTLWRRNASELVAYLTRIQDTGVLVDCLPVLTKSLQEEQSCVSIGCCVDLLPQVKMLLLGRYEVHLTVALHWVQSVVKKWWPELSSNGKTLHDRCSNEKNVQAMRKLLLDLWDATCPLSSVPGTVGEISKSAFVLSYCFVESEPGPVAGNGDRFKIEGRAIVSGVKAQDWVSSARVLVEGGEYIGFLRTDGSFAVHDVPSGSYVVEIISPSYKFEPARVDITSKGKMRARLVNYIKTSEVLRQPYPLQLRANGLHSYFMKRETWGWTDFLMNPMVMMMVLPLLIIVLLPKVVNTNDPEMRKEMEQSMNMLNPNPELPDVSEFMTKLFSKGSSKPGGSNKGSRNAALKRS</sequence>
<evidence type="ECO:0000256" key="2">
    <source>
        <dbReference type="ARBA" id="ARBA00022490"/>
    </source>
</evidence>
<dbReference type="SUPFAM" id="SSF49452">
    <property type="entry name" value="Starch-binding domain-like"/>
    <property type="match status" value="1"/>
</dbReference>
<dbReference type="EMBL" id="QNUK01000013">
    <property type="protein sequence ID" value="KAF5908448.1"/>
    <property type="molecule type" value="Genomic_DNA"/>
</dbReference>
<evidence type="ECO:0000259" key="6">
    <source>
        <dbReference type="Pfam" id="PF09430"/>
    </source>
</evidence>
<keyword evidence="3" id="KW-0206">Cytoskeleton</keyword>
<gene>
    <name evidence="8" type="ORF">DAT39_001757</name>
</gene>
<dbReference type="OrthoDB" id="8754475at2759"/>
<evidence type="ECO:0000256" key="1">
    <source>
        <dbReference type="ARBA" id="ARBA00004245"/>
    </source>
</evidence>
<dbReference type="InterPro" id="IPR042404">
    <property type="entry name" value="KATNBL1"/>
</dbReference>
<evidence type="ECO:0000256" key="5">
    <source>
        <dbReference type="SAM" id="Phobius"/>
    </source>
</evidence>
<dbReference type="GO" id="GO:0030246">
    <property type="term" value="F:carbohydrate binding"/>
    <property type="evidence" value="ECO:0007669"/>
    <property type="project" value="InterPro"/>
</dbReference>
<keyword evidence="2" id="KW-0963">Cytoplasm</keyword>
<name>A0A8J4XFG8_CLAMG</name>
<dbReference type="Proteomes" id="UP000727407">
    <property type="component" value="Unassembled WGS sequence"/>
</dbReference>
<dbReference type="InterPro" id="IPR028021">
    <property type="entry name" value="Katanin_C-terminal"/>
</dbReference>
<proteinExistence type="predicted"/>
<evidence type="ECO:0000313" key="9">
    <source>
        <dbReference type="Proteomes" id="UP000727407"/>
    </source>
</evidence>
<feature type="compositionally biased region" description="Low complexity" evidence="4">
    <location>
        <begin position="522"/>
        <end position="535"/>
    </location>
</feature>
<reference evidence="8" key="1">
    <citation type="submission" date="2020-07" db="EMBL/GenBank/DDBJ databases">
        <title>Clarias magur genome sequencing, assembly and annotation.</title>
        <authorList>
            <person name="Kushwaha B."/>
            <person name="Kumar R."/>
            <person name="Das P."/>
            <person name="Joshi C.G."/>
            <person name="Kumar D."/>
            <person name="Nagpure N.S."/>
            <person name="Pandey M."/>
            <person name="Agarwal S."/>
            <person name="Srivastava S."/>
            <person name="Singh M."/>
            <person name="Sahoo L."/>
            <person name="Jayasankar P."/>
            <person name="Meher P.K."/>
            <person name="Koringa P.G."/>
            <person name="Iquebal M.A."/>
            <person name="Das S.P."/>
            <person name="Bit A."/>
            <person name="Patnaik S."/>
            <person name="Patel N."/>
            <person name="Shah T.M."/>
            <person name="Hinsu A."/>
            <person name="Jena J.K."/>
        </authorList>
    </citation>
    <scope>NUCLEOTIDE SEQUENCE</scope>
    <source>
        <strain evidence="8">CIFAMagur01</strain>
        <tissue evidence="8">Testis</tissue>
    </source>
</reference>
<dbReference type="Pfam" id="PF13925">
    <property type="entry name" value="Katanin_con80"/>
    <property type="match status" value="1"/>
</dbReference>
<feature type="transmembrane region" description="Helical" evidence="5">
    <location>
        <begin position="463"/>
        <end position="486"/>
    </location>
</feature>
<dbReference type="GO" id="GO:0005730">
    <property type="term" value="C:nucleolus"/>
    <property type="evidence" value="ECO:0007669"/>
    <property type="project" value="TreeGrafter"/>
</dbReference>
<organism evidence="8 9">
    <name type="scientific">Clarias magur</name>
    <name type="common">Asian catfish</name>
    <name type="synonym">Macropteronotus magur</name>
    <dbReference type="NCBI Taxonomy" id="1594786"/>
    <lineage>
        <taxon>Eukaryota</taxon>
        <taxon>Metazoa</taxon>
        <taxon>Chordata</taxon>
        <taxon>Craniata</taxon>
        <taxon>Vertebrata</taxon>
        <taxon>Euteleostomi</taxon>
        <taxon>Actinopterygii</taxon>
        <taxon>Neopterygii</taxon>
        <taxon>Teleostei</taxon>
        <taxon>Ostariophysi</taxon>
        <taxon>Siluriformes</taxon>
        <taxon>Clariidae</taxon>
        <taxon>Clarias</taxon>
    </lineage>
</organism>
<keyword evidence="5" id="KW-0472">Membrane</keyword>
<evidence type="ECO:0000313" key="8">
    <source>
        <dbReference type="EMBL" id="KAF5908448.1"/>
    </source>
</evidence>
<comment type="subcellular location">
    <subcellularLocation>
        <location evidence="1">Cytoplasm</location>
        <location evidence="1">Cytoskeleton</location>
    </subcellularLocation>
</comment>